<evidence type="ECO:0000256" key="2">
    <source>
        <dbReference type="ARBA" id="ARBA00022723"/>
    </source>
</evidence>
<evidence type="ECO:0000256" key="1">
    <source>
        <dbReference type="ARBA" id="ARBA00004123"/>
    </source>
</evidence>
<accession>A0A4Y9Z4T3</accession>
<dbReference type="SUPFAM" id="SSF140996">
    <property type="entry name" value="Hermes dimerisation domain"/>
    <property type="match status" value="1"/>
</dbReference>
<dbReference type="GO" id="GO:0005634">
    <property type="term" value="C:nucleus"/>
    <property type="evidence" value="ECO:0007669"/>
    <property type="project" value="UniProtKB-SubCell"/>
</dbReference>
<protein>
    <submittedName>
        <fullName evidence="6">Uncharacterized protein</fullName>
    </submittedName>
</protein>
<keyword evidence="5" id="KW-0539">Nucleus</keyword>
<evidence type="ECO:0000256" key="3">
    <source>
        <dbReference type="ARBA" id="ARBA00022771"/>
    </source>
</evidence>
<dbReference type="PANTHER" id="PTHR46481:SF10">
    <property type="entry name" value="ZINC FINGER BED DOMAIN-CONTAINING PROTEIN 39"/>
    <property type="match status" value="1"/>
</dbReference>
<comment type="subcellular location">
    <subcellularLocation>
        <location evidence="1">Nucleus</location>
    </subcellularLocation>
</comment>
<keyword evidence="3" id="KW-0863">Zinc-finger</keyword>
<evidence type="ECO:0000313" key="7">
    <source>
        <dbReference type="Proteomes" id="UP000298390"/>
    </source>
</evidence>
<name>A0A4Y9Z4T3_9APHY</name>
<evidence type="ECO:0000313" key="6">
    <source>
        <dbReference type="EMBL" id="TFY69695.1"/>
    </source>
</evidence>
<dbReference type="AlphaFoldDB" id="A0A4Y9Z4T3"/>
<comment type="caution">
    <text evidence="6">The sequence shown here is derived from an EMBL/GenBank/DDBJ whole genome shotgun (WGS) entry which is preliminary data.</text>
</comment>
<evidence type="ECO:0000256" key="4">
    <source>
        <dbReference type="ARBA" id="ARBA00022833"/>
    </source>
</evidence>
<reference evidence="6 7" key="1">
    <citation type="submission" date="2019-01" db="EMBL/GenBank/DDBJ databases">
        <title>Genome sequencing of the rare red list fungi Fomitopsis rosea.</title>
        <authorList>
            <person name="Buettner E."/>
            <person name="Kellner H."/>
        </authorList>
    </citation>
    <scope>NUCLEOTIDE SEQUENCE [LARGE SCALE GENOMIC DNA]</scope>
    <source>
        <strain evidence="6 7">DSM 105464</strain>
    </source>
</reference>
<organism evidence="6 7">
    <name type="scientific">Rhodofomes roseus</name>
    <dbReference type="NCBI Taxonomy" id="34475"/>
    <lineage>
        <taxon>Eukaryota</taxon>
        <taxon>Fungi</taxon>
        <taxon>Dikarya</taxon>
        <taxon>Basidiomycota</taxon>
        <taxon>Agaricomycotina</taxon>
        <taxon>Agaricomycetes</taxon>
        <taxon>Polyporales</taxon>
        <taxon>Rhodofomes</taxon>
    </lineage>
</organism>
<gene>
    <name evidence="6" type="ORF">EVJ58_g269</name>
</gene>
<dbReference type="EMBL" id="SEKV01000006">
    <property type="protein sequence ID" value="TFY69695.1"/>
    <property type="molecule type" value="Genomic_DNA"/>
</dbReference>
<dbReference type="GO" id="GO:0008270">
    <property type="term" value="F:zinc ion binding"/>
    <property type="evidence" value="ECO:0007669"/>
    <property type="project" value="UniProtKB-KW"/>
</dbReference>
<dbReference type="PANTHER" id="PTHR46481">
    <property type="entry name" value="ZINC FINGER BED DOMAIN-CONTAINING PROTEIN 4"/>
    <property type="match status" value="1"/>
</dbReference>
<dbReference type="Proteomes" id="UP000298390">
    <property type="component" value="Unassembled WGS sequence"/>
</dbReference>
<keyword evidence="4" id="KW-0862">Zinc</keyword>
<dbReference type="InterPro" id="IPR052035">
    <property type="entry name" value="ZnF_BED_domain_contain"/>
</dbReference>
<evidence type="ECO:0000256" key="5">
    <source>
        <dbReference type="ARBA" id="ARBA00023242"/>
    </source>
</evidence>
<proteinExistence type="predicted"/>
<keyword evidence="2" id="KW-0479">Metal-binding</keyword>
<sequence>MRKHIKACWGAEVLAMADTIGSAANARDGIKTYQQTQDIKVVFGNVGKKTVTFSMCERTFLKTRTEIVHWVLESMRPFNIIKDRGFNCLMKMGHPEYRLPLPTTVGRNICKVYEHMAGHVAQMLKDYNSDLNFTTDTWTLPNGKAMVAFTVHFKYKGAPMSLVLDVLEVTVSHSGLNLTDVFAKMLELKDLGLNAKVLSDQA</sequence>